<dbReference type="EMBL" id="HG994355">
    <property type="protein sequence ID" value="CAF2147530.1"/>
    <property type="molecule type" value="Genomic_DNA"/>
</dbReference>
<gene>
    <name evidence="2" type="ORF">DARMORV10_A01P06410.1</name>
</gene>
<proteinExistence type="predicted"/>
<sequence length="69" mass="7733">MFDAFASLACSLLYLSGSGTDSFWSVHVFFFDCVPISLTFVFPSLSPTFSLHRFGLSMPEMNALFMVTY</sequence>
<keyword evidence="1" id="KW-0472">Membrane</keyword>
<evidence type="ECO:0000256" key="1">
    <source>
        <dbReference type="SAM" id="Phobius"/>
    </source>
</evidence>
<keyword evidence="1" id="KW-1133">Transmembrane helix</keyword>
<dbReference type="AlphaFoldDB" id="A0A816XIK6"/>
<dbReference type="Proteomes" id="UP001295469">
    <property type="component" value="Chromosome A01"/>
</dbReference>
<feature type="transmembrane region" description="Helical" evidence="1">
    <location>
        <begin position="29"/>
        <end position="51"/>
    </location>
</feature>
<protein>
    <submittedName>
        <fullName evidence="2">(rape) hypothetical protein</fullName>
    </submittedName>
</protein>
<accession>A0A816XIK6</accession>
<name>A0A816XIK6_BRANA</name>
<keyword evidence="1" id="KW-0812">Transmembrane</keyword>
<evidence type="ECO:0000313" key="2">
    <source>
        <dbReference type="EMBL" id="CAF2147530.1"/>
    </source>
</evidence>
<reference evidence="2" key="1">
    <citation type="submission" date="2021-01" db="EMBL/GenBank/DDBJ databases">
        <authorList>
            <consortium name="Genoscope - CEA"/>
            <person name="William W."/>
        </authorList>
    </citation>
    <scope>NUCLEOTIDE SEQUENCE</scope>
</reference>
<organism evidence="2">
    <name type="scientific">Brassica napus</name>
    <name type="common">Rape</name>
    <dbReference type="NCBI Taxonomy" id="3708"/>
    <lineage>
        <taxon>Eukaryota</taxon>
        <taxon>Viridiplantae</taxon>
        <taxon>Streptophyta</taxon>
        <taxon>Embryophyta</taxon>
        <taxon>Tracheophyta</taxon>
        <taxon>Spermatophyta</taxon>
        <taxon>Magnoliopsida</taxon>
        <taxon>eudicotyledons</taxon>
        <taxon>Gunneridae</taxon>
        <taxon>Pentapetalae</taxon>
        <taxon>rosids</taxon>
        <taxon>malvids</taxon>
        <taxon>Brassicales</taxon>
        <taxon>Brassicaceae</taxon>
        <taxon>Brassiceae</taxon>
        <taxon>Brassica</taxon>
    </lineage>
</organism>